<dbReference type="Proteomes" id="UP000663090">
    <property type="component" value="Chromosome"/>
</dbReference>
<reference evidence="1 2" key="1">
    <citation type="submission" date="2021-02" db="EMBL/GenBank/DDBJ databases">
        <title>De Novo genome assembly of isolated myxobacteria.</title>
        <authorList>
            <person name="Stevens D.C."/>
        </authorList>
    </citation>
    <scope>NUCLEOTIDE SEQUENCE [LARGE SCALE GENOMIC DNA]</scope>
    <source>
        <strain evidence="1 2">SCHIC003</strain>
    </source>
</reference>
<evidence type="ECO:0008006" key="3">
    <source>
        <dbReference type="Google" id="ProtNLM"/>
    </source>
</evidence>
<keyword evidence="2" id="KW-1185">Reference proteome</keyword>
<proteinExistence type="predicted"/>
<sequence>MSTPGAIAVYTSGSGAPKHVSERPWRGVVHLHWAGHPSGLGHELMAHVQRAQGDMQFVVCQLIDEAPWGWRHYIPGPNEPEGDRITEGDDSLRVTPDETGRAVYVYVFDLEARRLDVFSTRAKDDGKRIRSVVFSQTGTPNLRALDLLPAETVDEPLLPGEELSAQTLQDWLEGLPTLETDSTVLFWGGAEQLPDGALAITLRVATYEDGSIVQVVEQLWNVVPPSARLEPERVRNLLDALVDVVRENPKRLDPFWLSKQDPLRRSGARQRQSLAKVLRARWARSSRSAR</sequence>
<evidence type="ECO:0000313" key="2">
    <source>
        <dbReference type="Proteomes" id="UP000663090"/>
    </source>
</evidence>
<dbReference type="EMBL" id="CP071091">
    <property type="protein sequence ID" value="QSQ18450.1"/>
    <property type="molecule type" value="Genomic_DNA"/>
</dbReference>
<evidence type="ECO:0000313" key="1">
    <source>
        <dbReference type="EMBL" id="QSQ18450.1"/>
    </source>
</evidence>
<organism evidence="1 2">
    <name type="scientific">Myxococcus landrumensis</name>
    <dbReference type="NCBI Taxonomy" id="2813577"/>
    <lineage>
        <taxon>Bacteria</taxon>
        <taxon>Pseudomonadati</taxon>
        <taxon>Myxococcota</taxon>
        <taxon>Myxococcia</taxon>
        <taxon>Myxococcales</taxon>
        <taxon>Cystobacterineae</taxon>
        <taxon>Myxococcaceae</taxon>
        <taxon>Myxococcus</taxon>
    </lineage>
</organism>
<name>A0ABX7NHV6_9BACT</name>
<protein>
    <recommendedName>
        <fullName evidence="3">Lipoprotein</fullName>
    </recommendedName>
</protein>
<gene>
    <name evidence="1" type="ORF">JY572_28850</name>
</gene>
<accession>A0ABX7NHV6</accession>